<comment type="caution">
    <text evidence="2">The sequence shown here is derived from an EMBL/GenBank/DDBJ whole genome shotgun (WGS) entry which is preliminary data.</text>
</comment>
<dbReference type="EMBL" id="SNSC02000012">
    <property type="protein sequence ID" value="TID19538.1"/>
    <property type="molecule type" value="Genomic_DNA"/>
</dbReference>
<sequence>MASFIAKWAGSCRGSSSKSHLALFSVQNKPPSVHGHLQRAWKDSAVPAMPQKESMVCQPWASDHLLGRLWADGHIKRRAGLETTPALQLKMLATLQRYLGHLRNREWLDRLQHRQQGRDAPFARPLSRQSISRGGLTRPVSRYQSQHTGQQCRPSTRLDSSADQAHDWTAVPTKHTTGQQCRPNQLSSLRPGSRHGSKHANTAMNGQQ</sequence>
<evidence type="ECO:0000256" key="1">
    <source>
        <dbReference type="SAM" id="MobiDB-lite"/>
    </source>
</evidence>
<feature type="compositionally biased region" description="Polar residues" evidence="1">
    <location>
        <begin position="174"/>
        <end position="190"/>
    </location>
</feature>
<dbReference type="AlphaFoldDB" id="A0A4Z1P5K7"/>
<feature type="compositionally biased region" description="Polar residues" evidence="1">
    <location>
        <begin position="199"/>
        <end position="208"/>
    </location>
</feature>
<accession>A0A4Z1P5K7</accession>
<organism evidence="2 3">
    <name type="scientific">Venturia nashicola</name>
    <dbReference type="NCBI Taxonomy" id="86259"/>
    <lineage>
        <taxon>Eukaryota</taxon>
        <taxon>Fungi</taxon>
        <taxon>Dikarya</taxon>
        <taxon>Ascomycota</taxon>
        <taxon>Pezizomycotina</taxon>
        <taxon>Dothideomycetes</taxon>
        <taxon>Pleosporomycetidae</taxon>
        <taxon>Venturiales</taxon>
        <taxon>Venturiaceae</taxon>
        <taxon>Venturia</taxon>
    </lineage>
</organism>
<evidence type="ECO:0000313" key="3">
    <source>
        <dbReference type="Proteomes" id="UP000298493"/>
    </source>
</evidence>
<dbReference type="Proteomes" id="UP000298493">
    <property type="component" value="Unassembled WGS sequence"/>
</dbReference>
<gene>
    <name evidence="2" type="ORF">E6O75_ATG06876</name>
</gene>
<evidence type="ECO:0000313" key="2">
    <source>
        <dbReference type="EMBL" id="TID19538.1"/>
    </source>
</evidence>
<name>A0A4Z1P5K7_9PEZI</name>
<reference evidence="2 3" key="1">
    <citation type="submission" date="2019-04" db="EMBL/GenBank/DDBJ databases">
        <title>High contiguity whole genome sequence and gene annotation resource for two Venturia nashicola isolates.</title>
        <authorList>
            <person name="Prokchorchik M."/>
            <person name="Won K."/>
            <person name="Lee Y."/>
            <person name="Choi E.D."/>
            <person name="Segonzac C."/>
            <person name="Sohn K.H."/>
        </authorList>
    </citation>
    <scope>NUCLEOTIDE SEQUENCE [LARGE SCALE GENOMIC DNA]</scope>
    <source>
        <strain evidence="2 3">PRI2</strain>
    </source>
</reference>
<protein>
    <submittedName>
        <fullName evidence="2">Uncharacterized protein</fullName>
    </submittedName>
</protein>
<feature type="region of interest" description="Disordered" evidence="1">
    <location>
        <begin position="115"/>
        <end position="208"/>
    </location>
</feature>
<feature type="compositionally biased region" description="Polar residues" evidence="1">
    <location>
        <begin position="142"/>
        <end position="163"/>
    </location>
</feature>
<keyword evidence="3" id="KW-1185">Reference proteome</keyword>
<proteinExistence type="predicted"/>